<dbReference type="PANTHER" id="PTHR43133">
    <property type="entry name" value="RNA POLYMERASE ECF-TYPE SIGMA FACTO"/>
    <property type="match status" value="1"/>
</dbReference>
<dbReference type="GO" id="GO:0016987">
    <property type="term" value="F:sigma factor activity"/>
    <property type="evidence" value="ECO:0007669"/>
    <property type="project" value="UniProtKB-KW"/>
</dbReference>
<evidence type="ECO:0000256" key="3">
    <source>
        <dbReference type="ARBA" id="ARBA00023082"/>
    </source>
</evidence>
<dbReference type="InterPro" id="IPR014284">
    <property type="entry name" value="RNA_pol_sigma-70_dom"/>
</dbReference>
<dbReference type="Pfam" id="PF08281">
    <property type="entry name" value="Sigma70_r4_2"/>
    <property type="match status" value="1"/>
</dbReference>
<dbReference type="InterPro" id="IPR013324">
    <property type="entry name" value="RNA_pol_sigma_r3/r4-like"/>
</dbReference>
<protein>
    <submittedName>
        <fullName evidence="7">RNA polymerase sigma-70 factor (ECF subfamily)</fullName>
    </submittedName>
</protein>
<dbReference type="Gene3D" id="1.10.1740.10">
    <property type="match status" value="1"/>
</dbReference>
<evidence type="ECO:0000259" key="5">
    <source>
        <dbReference type="Pfam" id="PF04542"/>
    </source>
</evidence>
<dbReference type="OrthoDB" id="9794372at2"/>
<sequence length="210" mass="23703">MSFLRHLRIDSPLRHDPAKLRLFLAHRAALIDYATPIVGDRAQAEDVVQEAWLRFEGAESPEPAAARQTPILQPVGYLYRIVRNLALDWTRKLASERRSQQNSFTLDAVAAQMDGTTPEATILHRDTLRLVAAAMAELPERNRLAFEMHRFGGCTFQEISDRLEISLGLAHKLVRDAVSHCAMRSLQQTADNKRAGTLPSRTFYWGKGRS</sequence>
<name>A0A420WMI3_9PROT</name>
<evidence type="ECO:0000256" key="2">
    <source>
        <dbReference type="ARBA" id="ARBA00023015"/>
    </source>
</evidence>
<dbReference type="AlphaFoldDB" id="A0A420WMI3"/>
<evidence type="ECO:0000259" key="6">
    <source>
        <dbReference type="Pfam" id="PF08281"/>
    </source>
</evidence>
<keyword evidence="3" id="KW-0731">Sigma factor</keyword>
<reference evidence="7 8" key="1">
    <citation type="submission" date="2018-10" db="EMBL/GenBank/DDBJ databases">
        <title>Comparative analysis of microorganisms from saline springs in Andes Mountain Range, Colombia.</title>
        <authorList>
            <person name="Rubin E."/>
        </authorList>
    </citation>
    <scope>NUCLEOTIDE SEQUENCE [LARGE SCALE GENOMIC DNA]</scope>
    <source>
        <strain evidence="7 8">USBA 36</strain>
    </source>
</reference>
<evidence type="ECO:0000313" key="7">
    <source>
        <dbReference type="EMBL" id="RKQ72258.1"/>
    </source>
</evidence>
<dbReference type="InterPro" id="IPR013249">
    <property type="entry name" value="RNA_pol_sigma70_r4_t2"/>
</dbReference>
<keyword evidence="2" id="KW-0805">Transcription regulation</keyword>
<evidence type="ECO:0000256" key="1">
    <source>
        <dbReference type="ARBA" id="ARBA00010641"/>
    </source>
</evidence>
<dbReference type="GO" id="GO:0006352">
    <property type="term" value="P:DNA-templated transcription initiation"/>
    <property type="evidence" value="ECO:0007669"/>
    <property type="project" value="InterPro"/>
</dbReference>
<dbReference type="Gene3D" id="1.10.10.10">
    <property type="entry name" value="Winged helix-like DNA-binding domain superfamily/Winged helix DNA-binding domain"/>
    <property type="match status" value="1"/>
</dbReference>
<organism evidence="7 8">
    <name type="scientific">Oceanibaculum indicum</name>
    <dbReference type="NCBI Taxonomy" id="526216"/>
    <lineage>
        <taxon>Bacteria</taxon>
        <taxon>Pseudomonadati</taxon>
        <taxon>Pseudomonadota</taxon>
        <taxon>Alphaproteobacteria</taxon>
        <taxon>Rhodospirillales</taxon>
        <taxon>Oceanibaculaceae</taxon>
        <taxon>Oceanibaculum</taxon>
    </lineage>
</organism>
<dbReference type="NCBIfam" id="TIGR02937">
    <property type="entry name" value="sigma70-ECF"/>
    <property type="match status" value="1"/>
</dbReference>
<keyword evidence="4" id="KW-0804">Transcription</keyword>
<feature type="domain" description="RNA polymerase sigma-70 region 2" evidence="5">
    <location>
        <begin position="22"/>
        <end position="94"/>
    </location>
</feature>
<dbReference type="PANTHER" id="PTHR43133:SF63">
    <property type="entry name" value="RNA POLYMERASE SIGMA FACTOR FECI-RELATED"/>
    <property type="match status" value="1"/>
</dbReference>
<dbReference type="Proteomes" id="UP000277424">
    <property type="component" value="Unassembled WGS sequence"/>
</dbReference>
<comment type="similarity">
    <text evidence="1">Belongs to the sigma-70 factor family. ECF subfamily.</text>
</comment>
<dbReference type="GO" id="GO:0003677">
    <property type="term" value="F:DNA binding"/>
    <property type="evidence" value="ECO:0007669"/>
    <property type="project" value="InterPro"/>
</dbReference>
<proteinExistence type="inferred from homology"/>
<dbReference type="InterPro" id="IPR007627">
    <property type="entry name" value="RNA_pol_sigma70_r2"/>
</dbReference>
<evidence type="ECO:0000256" key="4">
    <source>
        <dbReference type="ARBA" id="ARBA00023163"/>
    </source>
</evidence>
<gene>
    <name evidence="7" type="ORF">BCL74_0016</name>
</gene>
<feature type="domain" description="RNA polymerase sigma factor 70 region 4 type 2" evidence="6">
    <location>
        <begin position="129"/>
        <end position="181"/>
    </location>
</feature>
<accession>A0A420WMI3</accession>
<dbReference type="InterPro" id="IPR036388">
    <property type="entry name" value="WH-like_DNA-bd_sf"/>
</dbReference>
<dbReference type="InterPro" id="IPR013325">
    <property type="entry name" value="RNA_pol_sigma_r2"/>
</dbReference>
<dbReference type="SUPFAM" id="SSF88659">
    <property type="entry name" value="Sigma3 and sigma4 domains of RNA polymerase sigma factors"/>
    <property type="match status" value="1"/>
</dbReference>
<dbReference type="InterPro" id="IPR039425">
    <property type="entry name" value="RNA_pol_sigma-70-like"/>
</dbReference>
<evidence type="ECO:0000313" key="8">
    <source>
        <dbReference type="Proteomes" id="UP000277424"/>
    </source>
</evidence>
<comment type="caution">
    <text evidence="7">The sequence shown here is derived from an EMBL/GenBank/DDBJ whole genome shotgun (WGS) entry which is preliminary data.</text>
</comment>
<dbReference type="Pfam" id="PF04542">
    <property type="entry name" value="Sigma70_r2"/>
    <property type="match status" value="1"/>
</dbReference>
<dbReference type="EMBL" id="RBIG01000001">
    <property type="protein sequence ID" value="RKQ72258.1"/>
    <property type="molecule type" value="Genomic_DNA"/>
</dbReference>
<dbReference type="SUPFAM" id="SSF88946">
    <property type="entry name" value="Sigma2 domain of RNA polymerase sigma factors"/>
    <property type="match status" value="1"/>
</dbReference>